<gene>
    <name evidence="2" type="ORF">Pfra01_002930600</name>
</gene>
<dbReference type="Proteomes" id="UP001165121">
    <property type="component" value="Unassembled WGS sequence"/>
</dbReference>
<evidence type="ECO:0000313" key="3">
    <source>
        <dbReference type="Proteomes" id="UP001165121"/>
    </source>
</evidence>
<feature type="region of interest" description="Disordered" evidence="1">
    <location>
        <begin position="36"/>
        <end position="73"/>
    </location>
</feature>
<accession>A0A9W6YNT0</accession>
<feature type="compositionally biased region" description="Acidic residues" evidence="1">
    <location>
        <begin position="48"/>
        <end position="69"/>
    </location>
</feature>
<name>A0A9W6YNT0_9STRA</name>
<comment type="caution">
    <text evidence="2">The sequence shown here is derived from an EMBL/GenBank/DDBJ whole genome shotgun (WGS) entry which is preliminary data.</text>
</comment>
<feature type="compositionally biased region" description="Basic and acidic residues" evidence="1">
    <location>
        <begin position="115"/>
        <end position="132"/>
    </location>
</feature>
<protein>
    <submittedName>
        <fullName evidence="2">Unnamed protein product</fullName>
    </submittedName>
</protein>
<sequence>MTPNYRGWLWSLVAVAGTATAAVVVYKYATRGVRDQGESDAHAAAATEEGEDVGYEWSSEDEEEAEEQQQSEQQLLAVDRGRNMVRRWRIYCCAVTAGSLTSAGRGAAGIGSVRTHADGAGDRRVAGRHLEQ</sequence>
<proteinExistence type="predicted"/>
<dbReference type="AlphaFoldDB" id="A0A9W6YNT0"/>
<feature type="region of interest" description="Disordered" evidence="1">
    <location>
        <begin position="104"/>
        <end position="132"/>
    </location>
</feature>
<keyword evidence="3" id="KW-1185">Reference proteome</keyword>
<evidence type="ECO:0000256" key="1">
    <source>
        <dbReference type="SAM" id="MobiDB-lite"/>
    </source>
</evidence>
<reference evidence="2" key="1">
    <citation type="submission" date="2023-04" db="EMBL/GenBank/DDBJ databases">
        <title>Phytophthora fragariaefolia NBRC 109709.</title>
        <authorList>
            <person name="Ichikawa N."/>
            <person name="Sato H."/>
            <person name="Tonouchi N."/>
        </authorList>
    </citation>
    <scope>NUCLEOTIDE SEQUENCE</scope>
    <source>
        <strain evidence="2">NBRC 109709</strain>
    </source>
</reference>
<evidence type="ECO:0000313" key="2">
    <source>
        <dbReference type="EMBL" id="GMG15016.1"/>
    </source>
</evidence>
<organism evidence="2 3">
    <name type="scientific">Phytophthora fragariaefolia</name>
    <dbReference type="NCBI Taxonomy" id="1490495"/>
    <lineage>
        <taxon>Eukaryota</taxon>
        <taxon>Sar</taxon>
        <taxon>Stramenopiles</taxon>
        <taxon>Oomycota</taxon>
        <taxon>Peronosporomycetes</taxon>
        <taxon>Peronosporales</taxon>
        <taxon>Peronosporaceae</taxon>
        <taxon>Phytophthora</taxon>
    </lineage>
</organism>
<dbReference type="EMBL" id="BSXT01018863">
    <property type="protein sequence ID" value="GMG15016.1"/>
    <property type="molecule type" value="Genomic_DNA"/>
</dbReference>